<gene>
    <name evidence="1" type="ORF">EV182_005954</name>
</gene>
<reference evidence="1" key="1">
    <citation type="submission" date="2022-06" db="EMBL/GenBank/DDBJ databases">
        <title>Phylogenomic reconstructions and comparative analyses of Kickxellomycotina fungi.</title>
        <authorList>
            <person name="Reynolds N.K."/>
            <person name="Stajich J.E."/>
            <person name="Barry K."/>
            <person name="Grigoriev I.V."/>
            <person name="Crous P."/>
            <person name="Smith M.E."/>
        </authorList>
    </citation>
    <scope>NUCLEOTIDE SEQUENCE</scope>
    <source>
        <strain evidence="1">RSA 2271</strain>
    </source>
</reference>
<sequence>MGQYVELLNHEWEYECIERIRVLEDLPRADKAMRLLRAVVDEAHPTMKKYRMNAYVVTEFYPADITLQGLNKSRGYEIFLRLRDADDPCR</sequence>
<dbReference type="Proteomes" id="UP001145114">
    <property type="component" value="Unassembled WGS sequence"/>
</dbReference>
<evidence type="ECO:0000313" key="1">
    <source>
        <dbReference type="EMBL" id="KAJ1673069.1"/>
    </source>
</evidence>
<keyword evidence="2" id="KW-1185">Reference proteome</keyword>
<proteinExistence type="predicted"/>
<accession>A0ACC1HFF2</accession>
<feature type="non-terminal residue" evidence="1">
    <location>
        <position position="90"/>
    </location>
</feature>
<comment type="caution">
    <text evidence="1">The sequence shown here is derived from an EMBL/GenBank/DDBJ whole genome shotgun (WGS) entry which is preliminary data.</text>
</comment>
<protein>
    <submittedName>
        <fullName evidence="1">Uncharacterized protein</fullName>
    </submittedName>
</protein>
<organism evidence="1 2">
    <name type="scientific">Spiromyces aspiralis</name>
    <dbReference type="NCBI Taxonomy" id="68401"/>
    <lineage>
        <taxon>Eukaryota</taxon>
        <taxon>Fungi</taxon>
        <taxon>Fungi incertae sedis</taxon>
        <taxon>Zoopagomycota</taxon>
        <taxon>Kickxellomycotina</taxon>
        <taxon>Kickxellomycetes</taxon>
        <taxon>Kickxellales</taxon>
        <taxon>Kickxellaceae</taxon>
        <taxon>Spiromyces</taxon>
    </lineage>
</organism>
<evidence type="ECO:0000313" key="2">
    <source>
        <dbReference type="Proteomes" id="UP001145114"/>
    </source>
</evidence>
<dbReference type="EMBL" id="JAMZIH010007438">
    <property type="protein sequence ID" value="KAJ1673069.1"/>
    <property type="molecule type" value="Genomic_DNA"/>
</dbReference>
<name>A0ACC1HFF2_9FUNG</name>